<dbReference type="PROSITE" id="PS51186">
    <property type="entry name" value="GNAT"/>
    <property type="match status" value="1"/>
</dbReference>
<dbReference type="InterPro" id="IPR000182">
    <property type="entry name" value="GNAT_dom"/>
</dbReference>
<dbReference type="Pfam" id="PF13302">
    <property type="entry name" value="Acetyltransf_3"/>
    <property type="match status" value="1"/>
</dbReference>
<evidence type="ECO:0000259" key="1">
    <source>
        <dbReference type="PROSITE" id="PS51186"/>
    </source>
</evidence>
<keyword evidence="3" id="KW-1185">Reference proteome</keyword>
<keyword evidence="2" id="KW-0808">Transferase</keyword>
<evidence type="ECO:0000313" key="2">
    <source>
        <dbReference type="EMBL" id="OYO14491.1"/>
    </source>
</evidence>
<dbReference type="SUPFAM" id="SSF55729">
    <property type="entry name" value="Acyl-CoA N-acyltransferases (Nat)"/>
    <property type="match status" value="1"/>
</dbReference>
<dbReference type="RefSeq" id="WP_094405278.1">
    <property type="nucleotide sequence ID" value="NZ_NMVN01000016.1"/>
</dbReference>
<dbReference type="Proteomes" id="UP000215896">
    <property type="component" value="Unassembled WGS sequence"/>
</dbReference>
<name>A0A255GFX9_9ACTN</name>
<proteinExistence type="predicted"/>
<sequence length="171" mass="18856">MRELTTERLRLRAFTDDDLDFVHELHTHPGIARFIPEQVATDRAAALAQTRRFQTLAEHPVHGFYCATLRADGTPVAMIMCKPIPASAGVPLDDVEIGWRQHPDHGGHGYASEAAAAVLAHALASGLPRVVAVTDPENTGSMRICERIGMTHRGRTRDYYDAECELFVADQ</sequence>
<accession>A0A255GFX9</accession>
<evidence type="ECO:0000313" key="3">
    <source>
        <dbReference type="Proteomes" id="UP000215896"/>
    </source>
</evidence>
<dbReference type="EMBL" id="NMVO01000012">
    <property type="protein sequence ID" value="OYO14491.1"/>
    <property type="molecule type" value="Genomic_DNA"/>
</dbReference>
<gene>
    <name evidence="2" type="ORF">CGZ94_07800</name>
</gene>
<dbReference type="PANTHER" id="PTHR43792:SF1">
    <property type="entry name" value="N-ACETYLTRANSFERASE DOMAIN-CONTAINING PROTEIN"/>
    <property type="match status" value="1"/>
</dbReference>
<dbReference type="AlphaFoldDB" id="A0A255GFX9"/>
<dbReference type="GO" id="GO:0016747">
    <property type="term" value="F:acyltransferase activity, transferring groups other than amino-acyl groups"/>
    <property type="evidence" value="ECO:0007669"/>
    <property type="project" value="InterPro"/>
</dbReference>
<feature type="domain" description="N-acetyltransferase" evidence="1">
    <location>
        <begin position="9"/>
        <end position="169"/>
    </location>
</feature>
<dbReference type="Gene3D" id="3.40.630.30">
    <property type="match status" value="1"/>
</dbReference>
<comment type="caution">
    <text evidence="2">The sequence shown here is derived from an EMBL/GenBank/DDBJ whole genome shotgun (WGS) entry which is preliminary data.</text>
</comment>
<dbReference type="InterPro" id="IPR051531">
    <property type="entry name" value="N-acetyltransferase"/>
</dbReference>
<dbReference type="PANTHER" id="PTHR43792">
    <property type="entry name" value="GNAT FAMILY, PUTATIVE (AFU_ORTHOLOGUE AFUA_3G00765)-RELATED-RELATED"/>
    <property type="match status" value="1"/>
</dbReference>
<organism evidence="2 3">
    <name type="scientific">Enemella evansiae</name>
    <dbReference type="NCBI Taxonomy" id="2016499"/>
    <lineage>
        <taxon>Bacteria</taxon>
        <taxon>Bacillati</taxon>
        <taxon>Actinomycetota</taxon>
        <taxon>Actinomycetes</taxon>
        <taxon>Propionibacteriales</taxon>
        <taxon>Propionibacteriaceae</taxon>
        <taxon>Enemella</taxon>
    </lineage>
</organism>
<dbReference type="OrthoDB" id="3533156at2"/>
<dbReference type="InterPro" id="IPR016181">
    <property type="entry name" value="Acyl_CoA_acyltransferase"/>
</dbReference>
<reference evidence="2 3" key="1">
    <citation type="submission" date="2017-07" db="EMBL/GenBank/DDBJ databases">
        <title>Draft whole genome sequences of clinical Proprionibacteriaceae strains.</title>
        <authorList>
            <person name="Bernier A.-M."/>
            <person name="Bernard K."/>
            <person name="Domingo M.-C."/>
        </authorList>
    </citation>
    <scope>NUCLEOTIDE SEQUENCE [LARGE SCALE GENOMIC DNA]</scope>
    <source>
        <strain evidence="2 3">NML 030167</strain>
    </source>
</reference>
<protein>
    <submittedName>
        <fullName evidence="2">GNAT family N-acetyltransferase</fullName>
    </submittedName>
</protein>